<dbReference type="Proteomes" id="UP000789342">
    <property type="component" value="Unassembled WGS sequence"/>
</dbReference>
<name>A0A9N9JAU7_9GLOM</name>
<sequence length="78" mass="9439">MNIMTDIEKELAELIKKRDNSVFFKNYYQKKISEKEEECIKGQEKTKPQDDSNNFKENENDKTNHGKRSTNNFSYRIW</sequence>
<feature type="compositionally biased region" description="Polar residues" evidence="1">
    <location>
        <begin position="69"/>
        <end position="78"/>
    </location>
</feature>
<comment type="caution">
    <text evidence="2">The sequence shown here is derived from an EMBL/GenBank/DDBJ whole genome shotgun (WGS) entry which is preliminary data.</text>
</comment>
<gene>
    <name evidence="2" type="ORF">AMORRO_LOCUS16737</name>
</gene>
<keyword evidence="3" id="KW-1185">Reference proteome</keyword>
<evidence type="ECO:0000313" key="3">
    <source>
        <dbReference type="Proteomes" id="UP000789342"/>
    </source>
</evidence>
<feature type="region of interest" description="Disordered" evidence="1">
    <location>
        <begin position="37"/>
        <end position="78"/>
    </location>
</feature>
<feature type="compositionally biased region" description="Basic and acidic residues" evidence="1">
    <location>
        <begin position="37"/>
        <end position="64"/>
    </location>
</feature>
<accession>A0A9N9JAU7</accession>
<dbReference type="EMBL" id="CAJVPV010047893">
    <property type="protein sequence ID" value="CAG8773393.1"/>
    <property type="molecule type" value="Genomic_DNA"/>
</dbReference>
<protein>
    <submittedName>
        <fullName evidence="2">15002_t:CDS:1</fullName>
    </submittedName>
</protein>
<dbReference type="AlphaFoldDB" id="A0A9N9JAU7"/>
<evidence type="ECO:0000313" key="2">
    <source>
        <dbReference type="EMBL" id="CAG8773393.1"/>
    </source>
</evidence>
<proteinExistence type="predicted"/>
<evidence type="ECO:0000256" key="1">
    <source>
        <dbReference type="SAM" id="MobiDB-lite"/>
    </source>
</evidence>
<organism evidence="2 3">
    <name type="scientific">Acaulospora morrowiae</name>
    <dbReference type="NCBI Taxonomy" id="94023"/>
    <lineage>
        <taxon>Eukaryota</taxon>
        <taxon>Fungi</taxon>
        <taxon>Fungi incertae sedis</taxon>
        <taxon>Mucoromycota</taxon>
        <taxon>Glomeromycotina</taxon>
        <taxon>Glomeromycetes</taxon>
        <taxon>Diversisporales</taxon>
        <taxon>Acaulosporaceae</taxon>
        <taxon>Acaulospora</taxon>
    </lineage>
</organism>
<feature type="non-terminal residue" evidence="2">
    <location>
        <position position="1"/>
    </location>
</feature>
<reference evidence="2" key="1">
    <citation type="submission" date="2021-06" db="EMBL/GenBank/DDBJ databases">
        <authorList>
            <person name="Kallberg Y."/>
            <person name="Tangrot J."/>
            <person name="Rosling A."/>
        </authorList>
    </citation>
    <scope>NUCLEOTIDE SEQUENCE</scope>
    <source>
        <strain evidence="2">CL551</strain>
    </source>
</reference>